<dbReference type="EMBL" id="KZ506164">
    <property type="protein sequence ID" value="PKU41110.1"/>
    <property type="molecule type" value="Genomic_DNA"/>
</dbReference>
<accession>A0A2I0U4V0</accession>
<reference evidence="2" key="1">
    <citation type="submission" date="2017-11" db="EMBL/GenBank/DDBJ databases">
        <authorList>
            <person name="Lima N.C."/>
            <person name="Parody-Merino A.M."/>
            <person name="Battley P.F."/>
            <person name="Fidler A.E."/>
            <person name="Prosdocimi F."/>
        </authorList>
    </citation>
    <scope>NUCLEOTIDE SEQUENCE [LARGE SCALE GENOMIC DNA]</scope>
</reference>
<evidence type="ECO:0000313" key="2">
    <source>
        <dbReference type="Proteomes" id="UP000233556"/>
    </source>
</evidence>
<dbReference type="InterPro" id="IPR036691">
    <property type="entry name" value="Endo/exonu/phosph_ase_sf"/>
</dbReference>
<dbReference type="OrthoDB" id="416454at2759"/>
<dbReference type="GO" id="GO:0007508">
    <property type="term" value="P:larval heart development"/>
    <property type="evidence" value="ECO:0007669"/>
    <property type="project" value="TreeGrafter"/>
</dbReference>
<dbReference type="GO" id="GO:0061343">
    <property type="term" value="P:cell adhesion involved in heart morphogenesis"/>
    <property type="evidence" value="ECO:0007669"/>
    <property type="project" value="TreeGrafter"/>
</dbReference>
<gene>
    <name evidence="1" type="ORF">llap_8580</name>
</gene>
<sequence>MGSDGIHPRVLRELVDVLTEPLSIIYQQSWQTGEVPADWHLANVMPIHKKGWQDDPGNYRPVSLTSVPEKVMEQIILSDVMQPVGGWSRAVSSRTWYWGRFSSTSLLMIWMRGSTAPSLSLQTSSWVGVSTCLRVENPCRRIWAGWIDGLRPMGGEKDLCTGLGRAHQTGFKLDLKGEGDETSSRDVRVFDGLEITDAPGNGQVEVKASSSKKVAGPIAQLKCFYTNARSMGNKQEELEAVVQQENYDVHPRMGSTEMWWDDSHNCSAALDSYELFRRDRRGRRGGGVALYVWEFCECEELNDGDNRVESLRDAEVDEIFYKQLGEMSRSLALVLVGECVGDNVLTLLVREPTKQGALLDLLFVNREGLVGDVTVGGHFGHIDHEMIQFSILRGVRKGVTRTATVAFQRADFGLFRSRLDKPDLL</sequence>
<dbReference type="Proteomes" id="UP000233556">
    <property type="component" value="Unassembled WGS sequence"/>
</dbReference>
<dbReference type="PANTHER" id="PTHR33395">
    <property type="entry name" value="TRANSCRIPTASE, PUTATIVE-RELATED-RELATED"/>
    <property type="match status" value="1"/>
</dbReference>
<protein>
    <recommendedName>
        <fullName evidence="3">Rna-directed dna polymerase from mobile element jockey-like</fullName>
    </recommendedName>
</protein>
<keyword evidence="2" id="KW-1185">Reference proteome</keyword>
<dbReference type="AlphaFoldDB" id="A0A2I0U4V0"/>
<proteinExistence type="predicted"/>
<dbReference type="GO" id="GO:0031012">
    <property type="term" value="C:extracellular matrix"/>
    <property type="evidence" value="ECO:0007669"/>
    <property type="project" value="TreeGrafter"/>
</dbReference>
<evidence type="ECO:0000313" key="1">
    <source>
        <dbReference type="EMBL" id="PKU41110.1"/>
    </source>
</evidence>
<name>A0A2I0U4V0_LIMLA</name>
<evidence type="ECO:0008006" key="3">
    <source>
        <dbReference type="Google" id="ProtNLM"/>
    </source>
</evidence>
<organism evidence="1 2">
    <name type="scientific">Limosa lapponica baueri</name>
    <dbReference type="NCBI Taxonomy" id="1758121"/>
    <lineage>
        <taxon>Eukaryota</taxon>
        <taxon>Metazoa</taxon>
        <taxon>Chordata</taxon>
        <taxon>Craniata</taxon>
        <taxon>Vertebrata</taxon>
        <taxon>Euteleostomi</taxon>
        <taxon>Archelosauria</taxon>
        <taxon>Archosauria</taxon>
        <taxon>Dinosauria</taxon>
        <taxon>Saurischia</taxon>
        <taxon>Theropoda</taxon>
        <taxon>Coelurosauria</taxon>
        <taxon>Aves</taxon>
        <taxon>Neognathae</taxon>
        <taxon>Neoaves</taxon>
        <taxon>Charadriiformes</taxon>
        <taxon>Scolopacidae</taxon>
        <taxon>Limosa</taxon>
    </lineage>
</organism>
<dbReference type="PANTHER" id="PTHR33395:SF22">
    <property type="entry name" value="REVERSE TRANSCRIPTASE DOMAIN-CONTAINING PROTEIN"/>
    <property type="match status" value="1"/>
</dbReference>
<dbReference type="Gene3D" id="3.60.10.10">
    <property type="entry name" value="Endonuclease/exonuclease/phosphatase"/>
    <property type="match status" value="1"/>
</dbReference>
<reference evidence="2" key="2">
    <citation type="submission" date="2017-12" db="EMBL/GenBank/DDBJ databases">
        <title>Genome sequence of the Bar-tailed Godwit (Limosa lapponica baueri).</title>
        <authorList>
            <person name="Lima N.C.B."/>
            <person name="Parody-Merino A.M."/>
            <person name="Battley P.F."/>
            <person name="Fidler A.E."/>
            <person name="Prosdocimi F."/>
        </authorList>
    </citation>
    <scope>NUCLEOTIDE SEQUENCE [LARGE SCALE GENOMIC DNA]</scope>
</reference>